<evidence type="ECO:0000313" key="2">
    <source>
        <dbReference type="Proteomes" id="UP000805193"/>
    </source>
</evidence>
<evidence type="ECO:0000313" key="1">
    <source>
        <dbReference type="EMBL" id="KAG0432078.1"/>
    </source>
</evidence>
<proteinExistence type="predicted"/>
<gene>
    <name evidence="1" type="ORF">HPB47_021176</name>
</gene>
<dbReference type="Proteomes" id="UP000805193">
    <property type="component" value="Unassembled WGS sequence"/>
</dbReference>
<name>A0AC60QF60_IXOPE</name>
<comment type="caution">
    <text evidence="1">The sequence shown here is derived from an EMBL/GenBank/DDBJ whole genome shotgun (WGS) entry which is preliminary data.</text>
</comment>
<sequence>MNAASDCVRNGYVELRDGTKVPVVNAMSAATPLTGDMPVAAGRLQGQAVTVLRDTGCNTVVMRRDLVSDESLTGRSSLVYLVDGTAKILPEARVHVQTPFYSGTITAMCMDSPLYDVILGNIPNVRAPGDPDVDWNRSDETEERAPDDKPENTGVSAAAAVAIRSREMISPETSRGKAPEMEQGVAHKETPTERCAAVPKPRKLEEDGVQTEGDGPENPNPAAKLPRKRGSSHVEKTRSSKKRRISWSRSSGSEDLPDVLGIAPDNKDEKGTLGPPERETSRNGALDGERRKVGARSERGGGDKDGVIKGKPAEVRAGGSKADSPASQPATHENGSRDPESCEGPPIVQPHGHLKERPKKKTARANSNARAKGAREASSLPKSDSFKTEKASSPSVRPTGHRGTASRRKTENAKNDSSVRSDVMKSSGSLRKMLRGVTAIKGNLPLSQSATCTQDRSARERDPGTKVDLEAADYAAFYGGARTTGHSKLSSALRRPRLGG</sequence>
<protein>
    <submittedName>
        <fullName evidence="1">Uncharacterized protein</fullName>
    </submittedName>
</protein>
<dbReference type="EMBL" id="JABSTQ010009178">
    <property type="protein sequence ID" value="KAG0432078.1"/>
    <property type="molecule type" value="Genomic_DNA"/>
</dbReference>
<accession>A0AC60QF60</accession>
<reference evidence="1 2" key="1">
    <citation type="journal article" date="2020" name="Cell">
        <title>Large-Scale Comparative Analyses of Tick Genomes Elucidate Their Genetic Diversity and Vector Capacities.</title>
        <authorList>
            <consortium name="Tick Genome and Microbiome Consortium (TIGMIC)"/>
            <person name="Jia N."/>
            <person name="Wang J."/>
            <person name="Shi W."/>
            <person name="Du L."/>
            <person name="Sun Y."/>
            <person name="Zhan W."/>
            <person name="Jiang J.F."/>
            <person name="Wang Q."/>
            <person name="Zhang B."/>
            <person name="Ji P."/>
            <person name="Bell-Sakyi L."/>
            <person name="Cui X.M."/>
            <person name="Yuan T.T."/>
            <person name="Jiang B.G."/>
            <person name="Yang W.F."/>
            <person name="Lam T.T."/>
            <person name="Chang Q.C."/>
            <person name="Ding S.J."/>
            <person name="Wang X.J."/>
            <person name="Zhu J.G."/>
            <person name="Ruan X.D."/>
            <person name="Zhao L."/>
            <person name="Wei J.T."/>
            <person name="Ye R.Z."/>
            <person name="Que T.C."/>
            <person name="Du C.H."/>
            <person name="Zhou Y.H."/>
            <person name="Cheng J.X."/>
            <person name="Dai P.F."/>
            <person name="Guo W.B."/>
            <person name="Han X.H."/>
            <person name="Huang E.J."/>
            <person name="Li L.F."/>
            <person name="Wei W."/>
            <person name="Gao Y.C."/>
            <person name="Liu J.Z."/>
            <person name="Shao H.Z."/>
            <person name="Wang X."/>
            <person name="Wang C.C."/>
            <person name="Yang T.C."/>
            <person name="Huo Q.B."/>
            <person name="Li W."/>
            <person name="Chen H.Y."/>
            <person name="Chen S.E."/>
            <person name="Zhou L.G."/>
            <person name="Ni X.B."/>
            <person name="Tian J.H."/>
            <person name="Sheng Y."/>
            <person name="Liu T."/>
            <person name="Pan Y.S."/>
            <person name="Xia L.Y."/>
            <person name="Li J."/>
            <person name="Zhao F."/>
            <person name="Cao W.C."/>
        </authorList>
    </citation>
    <scope>NUCLEOTIDE SEQUENCE [LARGE SCALE GENOMIC DNA]</scope>
    <source>
        <strain evidence="1">Iper-2018</strain>
    </source>
</reference>
<keyword evidence="2" id="KW-1185">Reference proteome</keyword>
<organism evidence="1 2">
    <name type="scientific">Ixodes persulcatus</name>
    <name type="common">Taiga tick</name>
    <dbReference type="NCBI Taxonomy" id="34615"/>
    <lineage>
        <taxon>Eukaryota</taxon>
        <taxon>Metazoa</taxon>
        <taxon>Ecdysozoa</taxon>
        <taxon>Arthropoda</taxon>
        <taxon>Chelicerata</taxon>
        <taxon>Arachnida</taxon>
        <taxon>Acari</taxon>
        <taxon>Parasitiformes</taxon>
        <taxon>Ixodida</taxon>
        <taxon>Ixodoidea</taxon>
        <taxon>Ixodidae</taxon>
        <taxon>Ixodinae</taxon>
        <taxon>Ixodes</taxon>
    </lineage>
</organism>